<evidence type="ECO:0000313" key="3">
    <source>
        <dbReference type="Proteomes" id="UP000613580"/>
    </source>
</evidence>
<proteinExistence type="predicted"/>
<accession>A0A8H6WJQ0</accession>
<dbReference type="AlphaFoldDB" id="A0A8H6WJQ0"/>
<feature type="coiled-coil region" evidence="1">
    <location>
        <begin position="16"/>
        <end position="43"/>
    </location>
</feature>
<evidence type="ECO:0000313" key="2">
    <source>
        <dbReference type="EMBL" id="KAF7317388.1"/>
    </source>
</evidence>
<protein>
    <submittedName>
        <fullName evidence="2">Uncharacterized protein</fullName>
    </submittedName>
</protein>
<sequence length="114" mass="13074">MHDSVRVQWCKALALRDRWTEEVELTREEMKRVLRELQAIENDWTTRASQRTNADHELTRALTAYAKKQMAVVQRVAKGFYRQWNLSMAEIVRGMGGGQGQQAADNAAEGREPA</sequence>
<dbReference type="OrthoDB" id="3232711at2759"/>
<keyword evidence="1" id="KW-0175">Coiled coil</keyword>
<reference evidence="2" key="1">
    <citation type="submission" date="2020-05" db="EMBL/GenBank/DDBJ databases">
        <title>Mycena genomes resolve the evolution of fungal bioluminescence.</title>
        <authorList>
            <person name="Tsai I.J."/>
        </authorList>
    </citation>
    <scope>NUCLEOTIDE SEQUENCE</scope>
    <source>
        <strain evidence="2">110903Hualien_Pintung</strain>
    </source>
</reference>
<organism evidence="2 3">
    <name type="scientific">Mycena chlorophos</name>
    <name type="common">Agaric fungus</name>
    <name type="synonym">Agaricus chlorophos</name>
    <dbReference type="NCBI Taxonomy" id="658473"/>
    <lineage>
        <taxon>Eukaryota</taxon>
        <taxon>Fungi</taxon>
        <taxon>Dikarya</taxon>
        <taxon>Basidiomycota</taxon>
        <taxon>Agaricomycotina</taxon>
        <taxon>Agaricomycetes</taxon>
        <taxon>Agaricomycetidae</taxon>
        <taxon>Agaricales</taxon>
        <taxon>Marasmiineae</taxon>
        <taxon>Mycenaceae</taxon>
        <taxon>Mycena</taxon>
    </lineage>
</organism>
<name>A0A8H6WJQ0_MYCCL</name>
<keyword evidence="3" id="KW-1185">Reference proteome</keyword>
<dbReference type="Proteomes" id="UP000613580">
    <property type="component" value="Unassembled WGS sequence"/>
</dbReference>
<comment type="caution">
    <text evidence="2">The sequence shown here is derived from an EMBL/GenBank/DDBJ whole genome shotgun (WGS) entry which is preliminary data.</text>
</comment>
<evidence type="ECO:0000256" key="1">
    <source>
        <dbReference type="SAM" id="Coils"/>
    </source>
</evidence>
<gene>
    <name evidence="2" type="ORF">HMN09_00475100</name>
</gene>
<dbReference type="EMBL" id="JACAZE010000005">
    <property type="protein sequence ID" value="KAF7317388.1"/>
    <property type="molecule type" value="Genomic_DNA"/>
</dbReference>